<sequence>MARKYKTNSLEQPYVGPYEIIQINGPVYIIYIGDGKIIEKEDATKLRSSRTIKIRPEYIEFIKKRLRSFLRRGGMSFEVMKHNHENTPRTSVEYDRRFKHIYIEFRKLNYPTLVDAYPVPQKDETIDAFCGSKWFLTFDMSSRYWQVMHLKEYRNHDKNKQPGKCHFFRKEIKYLRFLLKEDGIGTEPDITETVAQFPTPKSKNSFSPFWVSIRTIENSVFECNPYYQEDFKNLKRQLWTAPILDYPDFEKKIIVDTDASGCAIGVVLSQIGEFDET</sequence>
<evidence type="ECO:0000313" key="3">
    <source>
        <dbReference type="EMBL" id="KII60562.1"/>
    </source>
</evidence>
<dbReference type="Gene3D" id="3.10.10.10">
    <property type="entry name" value="HIV Type 1 Reverse Transcriptase, subunit A, domain 1"/>
    <property type="match status" value="1"/>
</dbReference>
<evidence type="ECO:0000259" key="2">
    <source>
        <dbReference type="Pfam" id="PF17919"/>
    </source>
</evidence>
<dbReference type="EMBL" id="JWZT01005572">
    <property type="protein sequence ID" value="KII60562.1"/>
    <property type="molecule type" value="Genomic_DNA"/>
</dbReference>
<accession>A0A0C2IUQ1</accession>
<dbReference type="OrthoDB" id="1909920at2759"/>
<organism evidence="3 4">
    <name type="scientific">Thelohanellus kitauei</name>
    <name type="common">Myxosporean</name>
    <dbReference type="NCBI Taxonomy" id="669202"/>
    <lineage>
        <taxon>Eukaryota</taxon>
        <taxon>Metazoa</taxon>
        <taxon>Cnidaria</taxon>
        <taxon>Myxozoa</taxon>
        <taxon>Myxosporea</taxon>
        <taxon>Bivalvulida</taxon>
        <taxon>Platysporina</taxon>
        <taxon>Myxobolidae</taxon>
        <taxon>Thelohanellus</taxon>
    </lineage>
</organism>
<dbReference type="Proteomes" id="UP000031668">
    <property type="component" value="Unassembled WGS sequence"/>
</dbReference>
<dbReference type="GO" id="GO:0003824">
    <property type="term" value="F:catalytic activity"/>
    <property type="evidence" value="ECO:0007669"/>
    <property type="project" value="UniProtKB-KW"/>
</dbReference>
<dbReference type="PANTHER" id="PTHR37984">
    <property type="entry name" value="PROTEIN CBG26694"/>
    <property type="match status" value="1"/>
</dbReference>
<keyword evidence="4" id="KW-1185">Reference proteome</keyword>
<name>A0A0C2IUQ1_THEKT</name>
<dbReference type="Gene3D" id="3.30.70.270">
    <property type="match status" value="1"/>
</dbReference>
<keyword evidence="1" id="KW-0511">Multifunctional enzyme</keyword>
<protein>
    <recommendedName>
        <fullName evidence="2">Reverse transcriptase/retrotransposon-derived protein RNase H-like domain-containing protein</fullName>
    </recommendedName>
</protein>
<dbReference type="PANTHER" id="PTHR37984:SF5">
    <property type="entry name" value="PROTEIN NYNRIN-LIKE"/>
    <property type="match status" value="1"/>
</dbReference>
<dbReference type="InterPro" id="IPR041577">
    <property type="entry name" value="RT_RNaseH_2"/>
</dbReference>
<dbReference type="SUPFAM" id="SSF56672">
    <property type="entry name" value="DNA/RNA polymerases"/>
    <property type="match status" value="1"/>
</dbReference>
<feature type="domain" description="Reverse transcriptase/retrotransposon-derived protein RNase H-like" evidence="2">
    <location>
        <begin position="227"/>
        <end position="273"/>
    </location>
</feature>
<dbReference type="InterPro" id="IPR043128">
    <property type="entry name" value="Rev_trsase/Diguanyl_cyclase"/>
</dbReference>
<reference evidence="3 4" key="1">
    <citation type="journal article" date="2014" name="Genome Biol. Evol.">
        <title>The genome of the myxosporean Thelohanellus kitauei shows adaptations to nutrient acquisition within its fish host.</title>
        <authorList>
            <person name="Yang Y."/>
            <person name="Xiong J."/>
            <person name="Zhou Z."/>
            <person name="Huo F."/>
            <person name="Miao W."/>
            <person name="Ran C."/>
            <person name="Liu Y."/>
            <person name="Zhang J."/>
            <person name="Feng J."/>
            <person name="Wang M."/>
            <person name="Wang M."/>
            <person name="Wang L."/>
            <person name="Yao B."/>
        </authorList>
    </citation>
    <scope>NUCLEOTIDE SEQUENCE [LARGE SCALE GENOMIC DNA]</scope>
    <source>
        <strain evidence="3">Wuqing</strain>
    </source>
</reference>
<gene>
    <name evidence="3" type="ORF">RF11_16337</name>
</gene>
<proteinExistence type="predicted"/>
<evidence type="ECO:0000256" key="1">
    <source>
        <dbReference type="ARBA" id="ARBA00023268"/>
    </source>
</evidence>
<dbReference type="Pfam" id="PF17919">
    <property type="entry name" value="RT_RNaseH_2"/>
    <property type="match status" value="1"/>
</dbReference>
<evidence type="ECO:0000313" key="4">
    <source>
        <dbReference type="Proteomes" id="UP000031668"/>
    </source>
</evidence>
<comment type="caution">
    <text evidence="3">The sequence shown here is derived from an EMBL/GenBank/DDBJ whole genome shotgun (WGS) entry which is preliminary data.</text>
</comment>
<dbReference type="AlphaFoldDB" id="A0A0C2IUQ1"/>
<dbReference type="InterPro" id="IPR043502">
    <property type="entry name" value="DNA/RNA_pol_sf"/>
</dbReference>
<dbReference type="InterPro" id="IPR050951">
    <property type="entry name" value="Retrovirus_Pol_polyprotein"/>
</dbReference>